<dbReference type="KEGG" id="swp:swp_3959"/>
<gene>
    <name evidence="1" type="ordered locus">swp_3959</name>
</gene>
<evidence type="ECO:0000313" key="1">
    <source>
        <dbReference type="EMBL" id="ACJ30629.1"/>
    </source>
</evidence>
<keyword evidence="2" id="KW-1185">Reference proteome</keyword>
<dbReference type="EMBL" id="CP000472">
    <property type="protein sequence ID" value="ACJ30629.1"/>
    <property type="molecule type" value="Genomic_DNA"/>
</dbReference>
<sequence length="42" mass="4573">MAKMASPLESKISVSMNPHIADVSLPFFIKNSQLLGLCAIRL</sequence>
<evidence type="ECO:0000313" key="2">
    <source>
        <dbReference type="Proteomes" id="UP000000753"/>
    </source>
</evidence>
<accession>B8CSK3</accession>
<dbReference type="Proteomes" id="UP000000753">
    <property type="component" value="Chromosome"/>
</dbReference>
<protein>
    <submittedName>
        <fullName evidence="1">Uncharacterized protein</fullName>
    </submittedName>
</protein>
<organism evidence="1 2">
    <name type="scientific">Shewanella piezotolerans (strain WP3 / JCM 13877)</name>
    <dbReference type="NCBI Taxonomy" id="225849"/>
    <lineage>
        <taxon>Bacteria</taxon>
        <taxon>Pseudomonadati</taxon>
        <taxon>Pseudomonadota</taxon>
        <taxon>Gammaproteobacteria</taxon>
        <taxon>Alteromonadales</taxon>
        <taxon>Shewanellaceae</taxon>
        <taxon>Shewanella</taxon>
    </lineage>
</organism>
<dbReference type="AlphaFoldDB" id="B8CSK3"/>
<dbReference type="HOGENOM" id="CLU_3257782_0_0_6"/>
<dbReference type="STRING" id="225849.swp_3959"/>
<reference evidence="1 2" key="1">
    <citation type="journal article" date="2008" name="PLoS ONE">
        <title>Environmental adaptation: genomic analysis of the piezotolerant and psychrotolerant deep-sea iron reducing bacterium Shewanella piezotolerans WP3.</title>
        <authorList>
            <person name="Wang F."/>
            <person name="Wang J."/>
            <person name="Jian H."/>
            <person name="Zhang B."/>
            <person name="Li S."/>
            <person name="Wang F."/>
            <person name="Zeng X."/>
            <person name="Gao L."/>
            <person name="Bartlett D.H."/>
            <person name="Yu J."/>
            <person name="Hu S."/>
            <person name="Xiao X."/>
        </authorList>
    </citation>
    <scope>NUCLEOTIDE SEQUENCE [LARGE SCALE GENOMIC DNA]</scope>
    <source>
        <strain evidence="2">WP3 / JCM 13877</strain>
    </source>
</reference>
<proteinExistence type="predicted"/>
<name>B8CSK3_SHEPW</name>